<keyword evidence="4" id="KW-1185">Reference proteome</keyword>
<dbReference type="Proteomes" id="UP001631957">
    <property type="component" value="Unassembled WGS sequence"/>
</dbReference>
<evidence type="ECO:0000256" key="1">
    <source>
        <dbReference type="SAM" id="SignalP"/>
    </source>
</evidence>
<dbReference type="SUPFAM" id="SSF50952">
    <property type="entry name" value="Soluble quinoprotein glucose dehydrogenase"/>
    <property type="match status" value="1"/>
</dbReference>
<name>A0ABW9HL57_9ACTN</name>
<keyword evidence="3" id="KW-0560">Oxidoreductase</keyword>
<dbReference type="NCBIfam" id="TIGR03606">
    <property type="entry name" value="non_repeat_PQQ"/>
    <property type="match status" value="1"/>
</dbReference>
<dbReference type="RefSeq" id="WP_409120762.1">
    <property type="nucleotide sequence ID" value="NZ_JBJVNI010000003.1"/>
</dbReference>
<dbReference type="PROSITE" id="PS51257">
    <property type="entry name" value="PROKAR_LIPOPROTEIN"/>
    <property type="match status" value="1"/>
</dbReference>
<feature type="domain" description="Glucose/Sorbosone dehydrogenase" evidence="2">
    <location>
        <begin position="53"/>
        <end position="302"/>
    </location>
</feature>
<organism evidence="3 4">
    <name type="scientific">Streptomyces niveiscabiei</name>
    <dbReference type="NCBI Taxonomy" id="164115"/>
    <lineage>
        <taxon>Bacteria</taxon>
        <taxon>Bacillati</taxon>
        <taxon>Actinomycetota</taxon>
        <taxon>Actinomycetes</taxon>
        <taxon>Kitasatosporales</taxon>
        <taxon>Streptomycetaceae</taxon>
        <taxon>Streptomyces</taxon>
    </lineage>
</organism>
<gene>
    <name evidence="3" type="ORF">ACKI18_06880</name>
</gene>
<dbReference type="Gene3D" id="2.120.10.30">
    <property type="entry name" value="TolB, C-terminal domain"/>
    <property type="match status" value="1"/>
</dbReference>
<comment type="caution">
    <text evidence="3">The sequence shown here is derived from an EMBL/GenBank/DDBJ whole genome shotgun (WGS) entry which is preliminary data.</text>
</comment>
<evidence type="ECO:0000313" key="4">
    <source>
        <dbReference type="Proteomes" id="UP001631957"/>
    </source>
</evidence>
<keyword evidence="1" id="KW-0732">Signal</keyword>
<proteinExistence type="predicted"/>
<reference evidence="3 4" key="1">
    <citation type="submission" date="2024-12" db="EMBL/GenBank/DDBJ databases">
        <title>Forecasting of Potato common scab and diversities of Pathogenic streptomyces spp. in china.</title>
        <authorList>
            <person name="Handique U."/>
            <person name="Wu J."/>
        </authorList>
    </citation>
    <scope>NUCLEOTIDE SEQUENCE [LARGE SCALE GENOMIC DNA]</scope>
    <source>
        <strain evidence="3 4">ZRIMU1530</strain>
    </source>
</reference>
<dbReference type="GO" id="GO:0016491">
    <property type="term" value="F:oxidoreductase activity"/>
    <property type="evidence" value="ECO:0007669"/>
    <property type="project" value="UniProtKB-KW"/>
</dbReference>
<sequence length="466" mass="49537">MRKPPSALALAAVAALVCSCGTASAPGPGQRGATAANLADRAGFRVVTTGLGDPYEMIQGPDGHLWLTEKSGLRVTRVDPATGTKTTALDLTRRAVRAQGGKDGVLGLALHPDFGKKKGSDYVYLSYSSMDGSSMDGAKEAARIVRYTAKNGKLSGEYTVLSGLPAGDDHQAGRLRYGPDGKLYYSIGDQGANYLAHYCDPNQAQNLPTAAQVKKKDWSAYPGKILRMNPDGSIPHDNPELNGVRSHVYAYGMRNPNGMDFRGQELYTAENGPLTDDEFNRVDKGGNYGWPNVAGYQDDKAYVYSDWAKAEGGCRNLTFTPNPGEAPAQVPTSRERDFTKDMKAPLSTYGTTVATGHDFGVTPVCTDANTSYMCWPTMAPGGLKAVGDAFLVTSLKNGTVYRLTKDGTSFTQLHRSVNRYRDVALSPDGKTLYIATDSGGLVHGPGGTPTGKLANPGAILAVPYGK</sequence>
<protein>
    <submittedName>
        <fullName evidence="3">Glucose/sorbosone family PQQ-dependent dehydrogenase</fullName>
        <ecNumber evidence="3">1.1.5.-</ecNumber>
    </submittedName>
</protein>
<dbReference type="InterPro" id="IPR011041">
    <property type="entry name" value="Quinoprot_gluc/sorb_DH_b-prop"/>
</dbReference>
<dbReference type="EC" id="1.1.5.-" evidence="3"/>
<dbReference type="InterPro" id="IPR011042">
    <property type="entry name" value="6-blade_b-propeller_TolB-like"/>
</dbReference>
<dbReference type="PANTHER" id="PTHR19328:SF13">
    <property type="entry name" value="HIPL1 PROTEIN"/>
    <property type="match status" value="1"/>
</dbReference>
<feature type="chain" id="PRO_5047228921" evidence="1">
    <location>
        <begin position="26"/>
        <end position="466"/>
    </location>
</feature>
<feature type="signal peptide" evidence="1">
    <location>
        <begin position="1"/>
        <end position="25"/>
    </location>
</feature>
<dbReference type="PANTHER" id="PTHR19328">
    <property type="entry name" value="HEDGEHOG-INTERACTING PROTEIN"/>
    <property type="match status" value="1"/>
</dbReference>
<evidence type="ECO:0000259" key="2">
    <source>
        <dbReference type="Pfam" id="PF07995"/>
    </source>
</evidence>
<dbReference type="Pfam" id="PF07995">
    <property type="entry name" value="GSDH"/>
    <property type="match status" value="1"/>
</dbReference>
<evidence type="ECO:0000313" key="3">
    <source>
        <dbReference type="EMBL" id="MFM9608431.1"/>
    </source>
</evidence>
<dbReference type="InterPro" id="IPR012938">
    <property type="entry name" value="Glc/Sorbosone_DH"/>
</dbReference>
<dbReference type="EMBL" id="JBJVNI010000003">
    <property type="protein sequence ID" value="MFM9608431.1"/>
    <property type="molecule type" value="Genomic_DNA"/>
</dbReference>
<accession>A0ABW9HL57</accession>
<dbReference type="InterPro" id="IPR019893">
    <property type="entry name" value="SndH-like"/>
</dbReference>